<keyword evidence="8 16" id="KW-0816">Tricarboxylic acid cycle</keyword>
<dbReference type="UniPathway" id="UPA00223"/>
<dbReference type="PANTHER" id="PTHR38689:SF1">
    <property type="entry name" value="SUCCINATE DEHYDROGENASE HYDROPHOBIC MEMBRANE ANCHOR SUBUNIT"/>
    <property type="match status" value="1"/>
</dbReference>
<organism evidence="20 21">
    <name type="scientific">Candidatus Rickettsiella viridis</name>
    <dbReference type="NCBI Taxonomy" id="676208"/>
    <lineage>
        <taxon>Bacteria</taxon>
        <taxon>Pseudomonadati</taxon>
        <taxon>Pseudomonadota</taxon>
        <taxon>Gammaproteobacteria</taxon>
        <taxon>Legionellales</taxon>
        <taxon>Coxiellaceae</taxon>
        <taxon>Rickettsiella</taxon>
    </lineage>
</organism>
<evidence type="ECO:0000313" key="20">
    <source>
        <dbReference type="EMBL" id="BBB15173.1"/>
    </source>
</evidence>
<dbReference type="InterPro" id="IPR000701">
    <property type="entry name" value="SuccDH_FuR_B_TM-su"/>
</dbReference>
<comment type="function">
    <text evidence="1 16">Membrane-anchoring subunit of succinate dehydrogenase (SDH).</text>
</comment>
<dbReference type="Gene3D" id="1.20.1300.10">
    <property type="entry name" value="Fumarate reductase/succinate dehydrogenase, transmembrane subunit"/>
    <property type="match status" value="1"/>
</dbReference>
<keyword evidence="13 19" id="KW-1133">Transmembrane helix</keyword>
<dbReference type="GO" id="GO:0017004">
    <property type="term" value="P:cytochrome complex assembly"/>
    <property type="evidence" value="ECO:0007669"/>
    <property type="project" value="TreeGrafter"/>
</dbReference>
<dbReference type="SUPFAM" id="SSF81343">
    <property type="entry name" value="Fumarate reductase respiratory complex transmembrane subunits"/>
    <property type="match status" value="1"/>
</dbReference>
<evidence type="ECO:0000256" key="8">
    <source>
        <dbReference type="ARBA" id="ARBA00022532"/>
    </source>
</evidence>
<evidence type="ECO:0000256" key="4">
    <source>
        <dbReference type="ARBA" id="ARBA00019425"/>
    </source>
</evidence>
<dbReference type="CDD" id="cd03494">
    <property type="entry name" value="SQR_TypeC_SdhD"/>
    <property type="match status" value="1"/>
</dbReference>
<keyword evidence="15 16" id="KW-0472">Membrane</keyword>
<evidence type="ECO:0000256" key="12">
    <source>
        <dbReference type="ARBA" id="ARBA00022982"/>
    </source>
</evidence>
<dbReference type="Pfam" id="PF01127">
    <property type="entry name" value="Sdh_cyt"/>
    <property type="match status" value="1"/>
</dbReference>
<keyword evidence="10 19" id="KW-0812">Transmembrane</keyword>
<gene>
    <name evidence="20" type="primary">sdhD</name>
    <name evidence="20" type="ORF">RVIR1_06760</name>
</gene>
<keyword evidence="12 16" id="KW-0249">Electron transport</keyword>
<reference evidence="20 21" key="1">
    <citation type="submission" date="2017-03" db="EMBL/GenBank/DDBJ databases">
        <title>The genome sequence of Candidatus Rickettsiella viridis.</title>
        <authorList>
            <person name="Nikoh N."/>
            <person name="Tsuchida T."/>
            <person name="Yamaguchi K."/>
            <person name="Maeda T."/>
            <person name="Shigenobu S."/>
            <person name="Fukatsu T."/>
        </authorList>
    </citation>
    <scope>NUCLEOTIDE SEQUENCE [LARGE SCALE GENOMIC DNA]</scope>
    <source>
        <strain evidence="20 21">Ap-RA04</strain>
    </source>
</reference>
<dbReference type="KEGG" id="rvi:RVIR1_06760"/>
<name>A0A2Z5UW08_9COXI</name>
<evidence type="ECO:0000313" key="21">
    <source>
        <dbReference type="Proteomes" id="UP000282483"/>
    </source>
</evidence>
<keyword evidence="6 16" id="KW-1003">Cell membrane</keyword>
<dbReference type="GO" id="GO:0046872">
    <property type="term" value="F:metal ion binding"/>
    <property type="evidence" value="ECO:0007669"/>
    <property type="project" value="UniProtKB-KW"/>
</dbReference>
<feature type="binding site" description="axial binding residue" evidence="18">
    <location>
        <position position="88"/>
    </location>
    <ligand>
        <name>heme</name>
        <dbReference type="ChEBI" id="CHEBI:30413"/>
        <note>ligand shared with second transmembrane subunit</note>
    </ligand>
    <ligandPart>
        <name>Fe</name>
        <dbReference type="ChEBI" id="CHEBI:18248"/>
    </ligandPart>
</feature>
<dbReference type="GO" id="GO:0005886">
    <property type="term" value="C:plasma membrane"/>
    <property type="evidence" value="ECO:0007669"/>
    <property type="project" value="UniProtKB-SubCell"/>
</dbReference>
<keyword evidence="7 16" id="KW-0997">Cell inner membrane</keyword>
<evidence type="ECO:0000256" key="5">
    <source>
        <dbReference type="ARBA" id="ARBA00022448"/>
    </source>
</evidence>
<sequence>MFSHCLDNTDGNLFMLKKLTNVTSLSGNGLRDWLIQRVTSVVMLIYIVFLLVFFVVHSSLSYEQWHGLFSHSAMRLFSTLFLLSLLWHAWIGMWTIVTDYIKPFALRLSVQILIIIGLLLCFIWGLAIFWGN</sequence>
<evidence type="ECO:0000256" key="10">
    <source>
        <dbReference type="ARBA" id="ARBA00022692"/>
    </source>
</evidence>
<accession>A0A2Z5UW08</accession>
<dbReference type="AlphaFoldDB" id="A0A2Z5UW08"/>
<dbReference type="Proteomes" id="UP000282483">
    <property type="component" value="Chromosome"/>
</dbReference>
<comment type="pathway">
    <text evidence="3 16">Carbohydrate metabolism; tricarboxylic acid cycle.</text>
</comment>
<comment type="cofactor">
    <cofactor evidence="18">
        <name>heme</name>
        <dbReference type="ChEBI" id="CHEBI:30413"/>
    </cofactor>
    <text evidence="18">The heme is bound between the two transmembrane subunits.</text>
</comment>
<evidence type="ECO:0000256" key="11">
    <source>
        <dbReference type="ARBA" id="ARBA00022723"/>
    </source>
</evidence>
<evidence type="ECO:0000256" key="1">
    <source>
        <dbReference type="ARBA" id="ARBA00004050"/>
    </source>
</evidence>
<evidence type="ECO:0000256" key="14">
    <source>
        <dbReference type="ARBA" id="ARBA00023004"/>
    </source>
</evidence>
<proteinExistence type="predicted"/>
<comment type="subcellular location">
    <subcellularLocation>
        <location evidence="2 16">Cell inner membrane</location>
        <topology evidence="2 16">Multi-pass membrane protein</topology>
    </subcellularLocation>
</comment>
<evidence type="ECO:0000256" key="19">
    <source>
        <dbReference type="SAM" id="Phobius"/>
    </source>
</evidence>
<evidence type="ECO:0000256" key="2">
    <source>
        <dbReference type="ARBA" id="ARBA00004429"/>
    </source>
</evidence>
<evidence type="ECO:0000256" key="15">
    <source>
        <dbReference type="ARBA" id="ARBA00023136"/>
    </source>
</evidence>
<evidence type="ECO:0000256" key="6">
    <source>
        <dbReference type="ARBA" id="ARBA00022475"/>
    </source>
</evidence>
<dbReference type="GO" id="GO:0006099">
    <property type="term" value="P:tricarboxylic acid cycle"/>
    <property type="evidence" value="ECO:0007669"/>
    <property type="project" value="UniProtKB-UniRule"/>
</dbReference>
<dbReference type="EMBL" id="AP018005">
    <property type="protein sequence ID" value="BBB15173.1"/>
    <property type="molecule type" value="Genomic_DNA"/>
</dbReference>
<evidence type="ECO:0000256" key="13">
    <source>
        <dbReference type="ARBA" id="ARBA00022989"/>
    </source>
</evidence>
<keyword evidence="5 16" id="KW-0813">Transport</keyword>
<evidence type="ECO:0000256" key="16">
    <source>
        <dbReference type="PIRNR" id="PIRNR000169"/>
    </source>
</evidence>
<dbReference type="GO" id="GO:0020037">
    <property type="term" value="F:heme binding"/>
    <property type="evidence" value="ECO:0007669"/>
    <property type="project" value="InterPro"/>
</dbReference>
<dbReference type="PANTHER" id="PTHR38689">
    <property type="entry name" value="SUCCINATE DEHYDROGENASE HYDROPHOBIC MEMBRANE ANCHOR SUBUNIT"/>
    <property type="match status" value="1"/>
</dbReference>
<feature type="transmembrane region" description="Helical" evidence="19">
    <location>
        <begin position="108"/>
        <end position="130"/>
    </location>
</feature>
<feature type="transmembrane region" description="Helical" evidence="19">
    <location>
        <begin position="76"/>
        <end position="96"/>
    </location>
</feature>
<dbReference type="PIRSF" id="PIRSF000169">
    <property type="entry name" value="SDH_D"/>
    <property type="match status" value="1"/>
</dbReference>
<keyword evidence="9 18" id="KW-0349">Heme</keyword>
<keyword evidence="21" id="KW-1185">Reference proteome</keyword>
<dbReference type="GO" id="GO:0009055">
    <property type="term" value="F:electron transfer activity"/>
    <property type="evidence" value="ECO:0007669"/>
    <property type="project" value="TreeGrafter"/>
</dbReference>
<dbReference type="InterPro" id="IPR034804">
    <property type="entry name" value="SQR/QFR_C/D"/>
</dbReference>
<evidence type="ECO:0000256" key="18">
    <source>
        <dbReference type="PIRSR" id="PIRSR000169-2"/>
    </source>
</evidence>
<evidence type="ECO:0000256" key="3">
    <source>
        <dbReference type="ARBA" id="ARBA00005163"/>
    </source>
</evidence>
<protein>
    <recommendedName>
        <fullName evidence="4 16">Succinate dehydrogenase hydrophobic membrane anchor subunit</fullName>
    </recommendedName>
</protein>
<evidence type="ECO:0000256" key="7">
    <source>
        <dbReference type="ARBA" id="ARBA00022519"/>
    </source>
</evidence>
<dbReference type="InterPro" id="IPR014312">
    <property type="entry name" value="Succ_DH_anchor"/>
</dbReference>
<evidence type="ECO:0000256" key="17">
    <source>
        <dbReference type="PIRSR" id="PIRSR000169-1"/>
    </source>
</evidence>
<evidence type="ECO:0000256" key="9">
    <source>
        <dbReference type="ARBA" id="ARBA00022617"/>
    </source>
</evidence>
<dbReference type="NCBIfam" id="TIGR02968">
    <property type="entry name" value="succ_dehyd_anc"/>
    <property type="match status" value="1"/>
</dbReference>
<keyword evidence="14 18" id="KW-0408">Iron</keyword>
<keyword evidence="11 18" id="KW-0479">Metal-binding</keyword>
<feature type="binding site" evidence="17">
    <location>
        <position position="100"/>
    </location>
    <ligand>
        <name>a ubiquinone</name>
        <dbReference type="ChEBI" id="CHEBI:16389"/>
    </ligand>
</feature>
<feature type="transmembrane region" description="Helical" evidence="19">
    <location>
        <begin position="34"/>
        <end position="56"/>
    </location>
</feature>